<dbReference type="InterPro" id="IPR000092">
    <property type="entry name" value="Polyprenyl_synt"/>
</dbReference>
<dbReference type="SUPFAM" id="SSF48576">
    <property type="entry name" value="Terpenoid synthases"/>
    <property type="match status" value="1"/>
</dbReference>
<evidence type="ECO:0000313" key="7">
    <source>
        <dbReference type="EMBL" id="OGZ46846.1"/>
    </source>
</evidence>
<keyword evidence="4" id="KW-0479">Metal-binding</keyword>
<dbReference type="PANTHER" id="PTHR12001:SF69">
    <property type="entry name" value="ALL TRANS-POLYPRENYL-DIPHOSPHATE SYNTHASE PDSS1"/>
    <property type="match status" value="1"/>
</dbReference>
<name>A0A1G2G9H6_9BACT</name>
<evidence type="ECO:0000256" key="1">
    <source>
        <dbReference type="ARBA" id="ARBA00001946"/>
    </source>
</evidence>
<dbReference type="CDD" id="cd00685">
    <property type="entry name" value="Trans_IPPS_HT"/>
    <property type="match status" value="1"/>
</dbReference>
<comment type="similarity">
    <text evidence="2 6">Belongs to the FPP/GGPP synthase family.</text>
</comment>
<evidence type="ECO:0000256" key="2">
    <source>
        <dbReference type="ARBA" id="ARBA00006706"/>
    </source>
</evidence>
<accession>A0A1G2G9H6</accession>
<evidence type="ECO:0000256" key="5">
    <source>
        <dbReference type="ARBA" id="ARBA00022842"/>
    </source>
</evidence>
<protein>
    <recommendedName>
        <fullName evidence="9">Polyprenyl synthetase</fullName>
    </recommendedName>
</protein>
<reference evidence="7 8" key="1">
    <citation type="journal article" date="2016" name="Nat. Commun.">
        <title>Thousands of microbial genomes shed light on interconnected biogeochemical processes in an aquifer system.</title>
        <authorList>
            <person name="Anantharaman K."/>
            <person name="Brown C.T."/>
            <person name="Hug L.A."/>
            <person name="Sharon I."/>
            <person name="Castelle C.J."/>
            <person name="Probst A.J."/>
            <person name="Thomas B.C."/>
            <person name="Singh A."/>
            <person name="Wilkins M.J."/>
            <person name="Karaoz U."/>
            <person name="Brodie E.L."/>
            <person name="Williams K.H."/>
            <person name="Hubbard S.S."/>
            <person name="Banfield J.F."/>
        </authorList>
    </citation>
    <scope>NUCLEOTIDE SEQUENCE [LARGE SCALE GENOMIC DNA]</scope>
</reference>
<evidence type="ECO:0000256" key="6">
    <source>
        <dbReference type="RuleBase" id="RU004466"/>
    </source>
</evidence>
<dbReference type="GO" id="GO:0004659">
    <property type="term" value="F:prenyltransferase activity"/>
    <property type="evidence" value="ECO:0007669"/>
    <property type="project" value="InterPro"/>
</dbReference>
<comment type="cofactor">
    <cofactor evidence="1">
        <name>Mg(2+)</name>
        <dbReference type="ChEBI" id="CHEBI:18420"/>
    </cofactor>
</comment>
<dbReference type="Pfam" id="PF00348">
    <property type="entry name" value="polyprenyl_synt"/>
    <property type="match status" value="1"/>
</dbReference>
<keyword evidence="3 6" id="KW-0808">Transferase</keyword>
<dbReference type="EMBL" id="MHNN01000005">
    <property type="protein sequence ID" value="OGZ46846.1"/>
    <property type="molecule type" value="Genomic_DNA"/>
</dbReference>
<evidence type="ECO:0000256" key="4">
    <source>
        <dbReference type="ARBA" id="ARBA00022723"/>
    </source>
</evidence>
<dbReference type="InterPro" id="IPR033749">
    <property type="entry name" value="Polyprenyl_synt_CS"/>
</dbReference>
<proteinExistence type="inferred from homology"/>
<keyword evidence="5" id="KW-0460">Magnesium</keyword>
<dbReference type="PROSITE" id="PS00723">
    <property type="entry name" value="POLYPRENYL_SYNTHASE_1"/>
    <property type="match status" value="1"/>
</dbReference>
<evidence type="ECO:0000313" key="8">
    <source>
        <dbReference type="Proteomes" id="UP000176576"/>
    </source>
</evidence>
<dbReference type="AlphaFoldDB" id="A0A1G2G9H6"/>
<dbReference type="STRING" id="1802117.A3J54_00065"/>
<evidence type="ECO:0008006" key="9">
    <source>
        <dbReference type="Google" id="ProtNLM"/>
    </source>
</evidence>
<sequence>MMKEPKEVLQIFKPFSVLVEQEIMRVLEGCPRLLMYDMMRYFFGFADEKGTPTRVYGGKRFRSGLCMLIADMFGKKNKALQAASAIETFHNFTLIHDDIEDHDEFRRGRRTVWNVWGINHGINTGDAQLIVAFRMLAKAGETRDFLEKKFLEVIEGQFLDFTLTDMAITDEKATETAYIEVIRRKTVALIGAAAQAAGIVAKQPTHVQKLLWTYGTELGYAYQMCDDLVSIWGDPTMTGKTKHNDMYEKKKTLPILFLYNILSSREQKMLGNLYSKTGKLSEKEVARIIKLLDASGAYEYTRAKIENHAKAAKKAAYALPFSEKKRATLSRIVDALLPDIKRTCDHS</sequence>
<comment type="caution">
    <text evidence="7">The sequence shown here is derived from an EMBL/GenBank/DDBJ whole genome shotgun (WGS) entry which is preliminary data.</text>
</comment>
<dbReference type="Gene3D" id="1.10.600.10">
    <property type="entry name" value="Farnesyl Diphosphate Synthase"/>
    <property type="match status" value="1"/>
</dbReference>
<dbReference type="Proteomes" id="UP000176576">
    <property type="component" value="Unassembled WGS sequence"/>
</dbReference>
<dbReference type="GO" id="GO:0008299">
    <property type="term" value="P:isoprenoid biosynthetic process"/>
    <property type="evidence" value="ECO:0007669"/>
    <property type="project" value="InterPro"/>
</dbReference>
<dbReference type="SFLD" id="SFLDS00005">
    <property type="entry name" value="Isoprenoid_Synthase_Type_I"/>
    <property type="match status" value="1"/>
</dbReference>
<evidence type="ECO:0000256" key="3">
    <source>
        <dbReference type="ARBA" id="ARBA00022679"/>
    </source>
</evidence>
<dbReference type="InterPro" id="IPR008949">
    <property type="entry name" value="Isoprenoid_synthase_dom_sf"/>
</dbReference>
<organism evidence="7 8">
    <name type="scientific">Candidatus Ryanbacteria bacterium RIFCSPHIGHO2_02_FULL_45_13b</name>
    <dbReference type="NCBI Taxonomy" id="1802117"/>
    <lineage>
        <taxon>Bacteria</taxon>
        <taxon>Candidatus Ryaniibacteriota</taxon>
    </lineage>
</organism>
<gene>
    <name evidence="7" type="ORF">A3J54_00065</name>
</gene>
<dbReference type="PANTHER" id="PTHR12001">
    <property type="entry name" value="GERANYLGERANYL PYROPHOSPHATE SYNTHASE"/>
    <property type="match status" value="1"/>
</dbReference>
<dbReference type="GO" id="GO:0046872">
    <property type="term" value="F:metal ion binding"/>
    <property type="evidence" value="ECO:0007669"/>
    <property type="project" value="UniProtKB-KW"/>
</dbReference>